<feature type="transmembrane region" description="Helical" evidence="1">
    <location>
        <begin position="237"/>
        <end position="258"/>
    </location>
</feature>
<feature type="transmembrane region" description="Helical" evidence="1">
    <location>
        <begin position="344"/>
        <end position="362"/>
    </location>
</feature>
<keyword evidence="1" id="KW-0812">Transmembrane</keyword>
<dbReference type="EMBL" id="CP136051">
    <property type="protein sequence ID" value="WOK06738.1"/>
    <property type="molecule type" value="Genomic_DNA"/>
</dbReference>
<protein>
    <recommendedName>
        <fullName evidence="4">Phosphate/sulfate permease</fullName>
    </recommendedName>
</protein>
<name>A0ABZ0INZ4_9BACT</name>
<dbReference type="Proteomes" id="UP001302349">
    <property type="component" value="Chromosome"/>
</dbReference>
<evidence type="ECO:0000256" key="1">
    <source>
        <dbReference type="SAM" id="Phobius"/>
    </source>
</evidence>
<feature type="transmembrane region" description="Helical" evidence="1">
    <location>
        <begin position="176"/>
        <end position="195"/>
    </location>
</feature>
<organism evidence="2 3">
    <name type="scientific">Imperialibacter roseus</name>
    <dbReference type="NCBI Taxonomy" id="1324217"/>
    <lineage>
        <taxon>Bacteria</taxon>
        <taxon>Pseudomonadati</taxon>
        <taxon>Bacteroidota</taxon>
        <taxon>Cytophagia</taxon>
        <taxon>Cytophagales</taxon>
        <taxon>Flammeovirgaceae</taxon>
        <taxon>Imperialibacter</taxon>
    </lineage>
</organism>
<sequence length="376" mass="41870">MSSKPSDSITTQKLGKGAFKLFSVSKKERNYLYFLLAITFVCGMVYPYQEVAMWVAFALAGYSAIANDSIQTIGTFISSNSHRKWYHLWLFMGLIFLVTVTYSWITYGGDVSYQRLNTKGLEVAPTSFSFLQVAAPVILLVLTRLRMPVSTSILLLSAFSTKASSIGGILSKSLVGYALAFVIAIIVWTLTAQLFDKYAKKKPAHWWAPLQWLTSGALWSVWIMQDAANIAVVLPRALNTVEFVAFASFIFLGLGVLFYLKGDKIQSIVEEKADITDVRAATIVDLVYACLLYYLKVVNTIPISTTWVFIGLLGGRELAINYMKKSKSSRRKGIRKSLKLIGKDALYAGIGLVISILLALSINDDMRKEFFDLIGW</sequence>
<feature type="transmembrane region" description="Helical" evidence="1">
    <location>
        <begin position="54"/>
        <end position="76"/>
    </location>
</feature>
<evidence type="ECO:0008006" key="4">
    <source>
        <dbReference type="Google" id="ProtNLM"/>
    </source>
</evidence>
<keyword evidence="1" id="KW-0472">Membrane</keyword>
<gene>
    <name evidence="2" type="ORF">RT717_27085</name>
</gene>
<keyword evidence="1" id="KW-1133">Transmembrane helix</keyword>
<evidence type="ECO:0000313" key="2">
    <source>
        <dbReference type="EMBL" id="WOK06738.1"/>
    </source>
</evidence>
<feature type="transmembrane region" description="Helical" evidence="1">
    <location>
        <begin position="30"/>
        <end position="48"/>
    </location>
</feature>
<dbReference type="RefSeq" id="WP_317489442.1">
    <property type="nucleotide sequence ID" value="NZ_CP136051.1"/>
</dbReference>
<keyword evidence="3" id="KW-1185">Reference proteome</keyword>
<feature type="transmembrane region" description="Helical" evidence="1">
    <location>
        <begin position="88"/>
        <end position="107"/>
    </location>
</feature>
<reference evidence="2 3" key="1">
    <citation type="journal article" date="2023" name="Microbiol. Resour. Announc.">
        <title>Complete Genome Sequence of Imperialibacter roseus strain P4T.</title>
        <authorList>
            <person name="Tizabi D.R."/>
            <person name="Bachvaroff T."/>
            <person name="Hill R.T."/>
        </authorList>
    </citation>
    <scope>NUCLEOTIDE SEQUENCE [LARGE SCALE GENOMIC DNA]</scope>
    <source>
        <strain evidence="2 3">P4T</strain>
    </source>
</reference>
<accession>A0ABZ0INZ4</accession>
<proteinExistence type="predicted"/>
<evidence type="ECO:0000313" key="3">
    <source>
        <dbReference type="Proteomes" id="UP001302349"/>
    </source>
</evidence>
<feature type="transmembrane region" description="Helical" evidence="1">
    <location>
        <begin position="207"/>
        <end position="225"/>
    </location>
</feature>
<feature type="transmembrane region" description="Helical" evidence="1">
    <location>
        <begin position="301"/>
        <end position="323"/>
    </location>
</feature>
<feature type="transmembrane region" description="Helical" evidence="1">
    <location>
        <begin position="127"/>
        <end position="145"/>
    </location>
</feature>